<feature type="transmembrane region" description="Helical" evidence="1">
    <location>
        <begin position="6"/>
        <end position="32"/>
    </location>
</feature>
<evidence type="ECO:0000313" key="2">
    <source>
        <dbReference type="EMBL" id="QHT95567.1"/>
    </source>
</evidence>
<protein>
    <submittedName>
        <fullName evidence="2">Uncharacterized protein</fullName>
    </submittedName>
</protein>
<organism evidence="2">
    <name type="scientific">viral metagenome</name>
    <dbReference type="NCBI Taxonomy" id="1070528"/>
    <lineage>
        <taxon>unclassified sequences</taxon>
        <taxon>metagenomes</taxon>
        <taxon>organismal metagenomes</taxon>
    </lineage>
</organism>
<dbReference type="AlphaFoldDB" id="A0A6C0IUR6"/>
<keyword evidence="1" id="KW-1133">Transmembrane helix</keyword>
<keyword evidence="1" id="KW-0472">Membrane</keyword>
<reference evidence="2" key="1">
    <citation type="journal article" date="2020" name="Nature">
        <title>Giant virus diversity and host interactions through global metagenomics.</title>
        <authorList>
            <person name="Schulz F."/>
            <person name="Roux S."/>
            <person name="Paez-Espino D."/>
            <person name="Jungbluth S."/>
            <person name="Walsh D.A."/>
            <person name="Denef V.J."/>
            <person name="McMahon K.D."/>
            <person name="Konstantinidis K.T."/>
            <person name="Eloe-Fadrosh E.A."/>
            <person name="Kyrpides N.C."/>
            <person name="Woyke T."/>
        </authorList>
    </citation>
    <scope>NUCLEOTIDE SEQUENCE</scope>
    <source>
        <strain evidence="2">GVMAG-M-3300024261-8</strain>
    </source>
</reference>
<accession>A0A6C0IUR6</accession>
<keyword evidence="1" id="KW-0812">Transmembrane</keyword>
<sequence>MYNTIMEIIIVAVAIAIVCVFSLVMFIGYTIIDMIEEQEYA</sequence>
<dbReference type="EMBL" id="MN740241">
    <property type="protein sequence ID" value="QHT95567.1"/>
    <property type="molecule type" value="Genomic_DNA"/>
</dbReference>
<evidence type="ECO:0000256" key="1">
    <source>
        <dbReference type="SAM" id="Phobius"/>
    </source>
</evidence>
<proteinExistence type="predicted"/>
<name>A0A6C0IUR6_9ZZZZ</name>